<keyword evidence="1" id="KW-1133">Transmembrane helix</keyword>
<sequence length="123" mass="13070">MSNDLLTTLCDASPTIGQDDPALGRAHAIMAGRRRAVTPRPRRRRVGRIPLVVAAAAVAVAAPLTATNLVRDADELPTGFVQAHENVAYGWLPPGTATATLIGYDDEGAATRIRELPPQNPPW</sequence>
<dbReference type="EMBL" id="JAVDYE010000001">
    <property type="protein sequence ID" value="MDR7383879.1"/>
    <property type="molecule type" value="Genomic_DNA"/>
</dbReference>
<evidence type="ECO:0000313" key="2">
    <source>
        <dbReference type="EMBL" id="MDR7383879.1"/>
    </source>
</evidence>
<name>A0ABU2CRB0_9MICO</name>
<reference evidence="2 3" key="1">
    <citation type="submission" date="2023-07" db="EMBL/GenBank/DDBJ databases">
        <title>Sequencing the genomes of 1000 actinobacteria strains.</title>
        <authorList>
            <person name="Klenk H.-P."/>
        </authorList>
    </citation>
    <scope>NUCLEOTIDE SEQUENCE [LARGE SCALE GENOMIC DNA]</scope>
    <source>
        <strain evidence="2 3">DSM 45554</strain>
    </source>
</reference>
<feature type="transmembrane region" description="Helical" evidence="1">
    <location>
        <begin position="49"/>
        <end position="70"/>
    </location>
</feature>
<accession>A0ABU2CRB0</accession>
<evidence type="ECO:0000256" key="1">
    <source>
        <dbReference type="SAM" id="Phobius"/>
    </source>
</evidence>
<protein>
    <submittedName>
        <fullName evidence="2">Uncharacterized protein</fullName>
    </submittedName>
</protein>
<keyword evidence="1" id="KW-0472">Membrane</keyword>
<comment type="caution">
    <text evidence="2">The sequence shown here is derived from an EMBL/GenBank/DDBJ whole genome shotgun (WGS) entry which is preliminary data.</text>
</comment>
<keyword evidence="1" id="KW-0812">Transmembrane</keyword>
<gene>
    <name evidence="2" type="ORF">J2S48_003394</name>
</gene>
<evidence type="ECO:0000313" key="3">
    <source>
        <dbReference type="Proteomes" id="UP001183585"/>
    </source>
</evidence>
<dbReference type="Proteomes" id="UP001183585">
    <property type="component" value="Unassembled WGS sequence"/>
</dbReference>
<proteinExistence type="predicted"/>
<keyword evidence="3" id="KW-1185">Reference proteome</keyword>
<organism evidence="2 3">
    <name type="scientific">Promicromonospora iranensis</name>
    <dbReference type="NCBI Taxonomy" id="1105144"/>
    <lineage>
        <taxon>Bacteria</taxon>
        <taxon>Bacillati</taxon>
        <taxon>Actinomycetota</taxon>
        <taxon>Actinomycetes</taxon>
        <taxon>Micrococcales</taxon>
        <taxon>Promicromonosporaceae</taxon>
        <taxon>Promicromonospora</taxon>
    </lineage>
</organism>
<dbReference type="RefSeq" id="WP_274995136.1">
    <property type="nucleotide sequence ID" value="NZ_JAJQQP010000008.1"/>
</dbReference>